<keyword evidence="4 9" id="KW-0812">Transmembrane</keyword>
<dbReference type="AlphaFoldDB" id="A0A1I1VU32"/>
<evidence type="ECO:0000256" key="9">
    <source>
        <dbReference type="HAMAP-Rule" id="MF_00161"/>
    </source>
</evidence>
<evidence type="ECO:0000256" key="7">
    <source>
        <dbReference type="ARBA" id="ARBA00022989"/>
    </source>
</evidence>
<evidence type="ECO:0000256" key="5">
    <source>
        <dbReference type="ARBA" id="ARBA00022750"/>
    </source>
</evidence>
<evidence type="ECO:0000256" key="3">
    <source>
        <dbReference type="ARBA" id="ARBA00022670"/>
    </source>
</evidence>
<dbReference type="Pfam" id="PF01252">
    <property type="entry name" value="Peptidase_A8"/>
    <property type="match status" value="1"/>
</dbReference>
<keyword evidence="2 9" id="KW-1003">Cell membrane</keyword>
<evidence type="ECO:0000256" key="1">
    <source>
        <dbReference type="ARBA" id="ARBA00006139"/>
    </source>
</evidence>
<evidence type="ECO:0000256" key="6">
    <source>
        <dbReference type="ARBA" id="ARBA00022801"/>
    </source>
</evidence>
<dbReference type="PRINTS" id="PR00781">
    <property type="entry name" value="LIPOSIGPTASE"/>
</dbReference>
<feature type="transmembrane region" description="Helical" evidence="9">
    <location>
        <begin position="96"/>
        <end position="114"/>
    </location>
</feature>
<name>A0A1I1VU32_9BURK</name>
<comment type="pathway">
    <text evidence="9">Protein modification; lipoprotein biosynthesis (signal peptide cleavage).</text>
</comment>
<sequence length="167" mass="17479">MAKPFSPLAAVSVAGLIALADLVTKAAIVELLAYGQQIDLFPLLNIVHAINQGAAFGLLATAGGWQRYLFIVVAVLASILIVRMIRKPETGSAERIALAMILGGALGNLVDRTARMGVVDWIDVHVGAHHWPAFNIADIGITVGAAVIVLHALFGARAAPSVSDKTR</sequence>
<evidence type="ECO:0000313" key="12">
    <source>
        <dbReference type="Proteomes" id="UP000198639"/>
    </source>
</evidence>
<evidence type="ECO:0000256" key="8">
    <source>
        <dbReference type="ARBA" id="ARBA00023136"/>
    </source>
</evidence>
<dbReference type="GO" id="GO:0004190">
    <property type="term" value="F:aspartic-type endopeptidase activity"/>
    <property type="evidence" value="ECO:0007669"/>
    <property type="project" value="UniProtKB-UniRule"/>
</dbReference>
<dbReference type="GO" id="GO:0005886">
    <property type="term" value="C:plasma membrane"/>
    <property type="evidence" value="ECO:0007669"/>
    <property type="project" value="UniProtKB-SubCell"/>
</dbReference>
<protein>
    <recommendedName>
        <fullName evidence="9">Lipoprotein signal peptidase</fullName>
        <ecNumber evidence="9">3.4.23.36</ecNumber>
    </recommendedName>
    <alternativeName>
        <fullName evidence="9">Prolipoprotein signal peptidase</fullName>
    </alternativeName>
    <alternativeName>
        <fullName evidence="9">Signal peptidase II</fullName>
        <shortName evidence="9">SPase II</shortName>
    </alternativeName>
</protein>
<feature type="active site" evidence="9">
    <location>
        <position position="120"/>
    </location>
</feature>
<keyword evidence="6 9" id="KW-0378">Hydrolase</keyword>
<comment type="function">
    <text evidence="9">This protein specifically catalyzes the removal of signal peptides from prolipoproteins.</text>
</comment>
<evidence type="ECO:0000256" key="4">
    <source>
        <dbReference type="ARBA" id="ARBA00022692"/>
    </source>
</evidence>
<evidence type="ECO:0000256" key="2">
    <source>
        <dbReference type="ARBA" id="ARBA00022475"/>
    </source>
</evidence>
<keyword evidence="8 9" id="KW-0472">Membrane</keyword>
<dbReference type="EMBL" id="FOLD01000042">
    <property type="protein sequence ID" value="SFD86355.1"/>
    <property type="molecule type" value="Genomic_DNA"/>
</dbReference>
<evidence type="ECO:0000256" key="10">
    <source>
        <dbReference type="RuleBase" id="RU004181"/>
    </source>
</evidence>
<dbReference type="NCBIfam" id="TIGR00077">
    <property type="entry name" value="lspA"/>
    <property type="match status" value="1"/>
</dbReference>
<dbReference type="HAMAP" id="MF_00161">
    <property type="entry name" value="LspA"/>
    <property type="match status" value="1"/>
</dbReference>
<keyword evidence="3 9" id="KW-0645">Protease</keyword>
<comment type="subcellular location">
    <subcellularLocation>
        <location evidence="9">Cell membrane</location>
        <topology evidence="9">Multi-pass membrane protein</topology>
    </subcellularLocation>
</comment>
<dbReference type="PANTHER" id="PTHR33695">
    <property type="entry name" value="LIPOPROTEIN SIGNAL PEPTIDASE"/>
    <property type="match status" value="1"/>
</dbReference>
<organism evidence="11 12">
    <name type="scientific">Massilia yuzhufengensis</name>
    <dbReference type="NCBI Taxonomy" id="1164594"/>
    <lineage>
        <taxon>Bacteria</taxon>
        <taxon>Pseudomonadati</taxon>
        <taxon>Pseudomonadota</taxon>
        <taxon>Betaproteobacteria</taxon>
        <taxon>Burkholderiales</taxon>
        <taxon>Oxalobacteraceae</taxon>
        <taxon>Telluria group</taxon>
        <taxon>Massilia</taxon>
    </lineage>
</organism>
<comment type="similarity">
    <text evidence="1 9 10">Belongs to the peptidase A8 family.</text>
</comment>
<dbReference type="OrthoDB" id="9810259at2"/>
<dbReference type="UniPathway" id="UPA00665"/>
<feature type="transmembrane region" description="Helical" evidence="9">
    <location>
        <begin position="134"/>
        <end position="156"/>
    </location>
</feature>
<dbReference type="PANTHER" id="PTHR33695:SF1">
    <property type="entry name" value="LIPOPROTEIN SIGNAL PEPTIDASE"/>
    <property type="match status" value="1"/>
</dbReference>
<comment type="catalytic activity">
    <reaction evidence="9">
        <text>Release of signal peptides from bacterial membrane prolipoproteins. Hydrolyzes -Xaa-Yaa-Zaa-|-(S,diacylglyceryl)Cys-, in which Xaa is hydrophobic (preferably Leu), and Yaa (Ala or Ser) and Zaa (Gly or Ala) have small, neutral side chains.</text>
        <dbReference type="EC" id="3.4.23.36"/>
    </reaction>
</comment>
<dbReference type="Proteomes" id="UP000198639">
    <property type="component" value="Unassembled WGS sequence"/>
</dbReference>
<comment type="caution">
    <text evidence="9">Lacks conserved residue(s) required for the propagation of feature annotation.</text>
</comment>
<gene>
    <name evidence="9" type="primary">lspA</name>
    <name evidence="11" type="ORF">SAMN05216204_1429</name>
</gene>
<accession>A0A1I1VU32</accession>
<dbReference type="InterPro" id="IPR001872">
    <property type="entry name" value="Peptidase_A8"/>
</dbReference>
<dbReference type="STRING" id="1164594.SAMN05216204_1429"/>
<evidence type="ECO:0000313" key="11">
    <source>
        <dbReference type="EMBL" id="SFD86355.1"/>
    </source>
</evidence>
<keyword evidence="5 9" id="KW-0064">Aspartyl protease</keyword>
<keyword evidence="12" id="KW-1185">Reference proteome</keyword>
<dbReference type="RefSeq" id="WP_091876994.1">
    <property type="nucleotide sequence ID" value="NZ_FOLD01000042.1"/>
</dbReference>
<dbReference type="EC" id="3.4.23.36" evidence="9"/>
<proteinExistence type="inferred from homology"/>
<keyword evidence="7 9" id="KW-1133">Transmembrane helix</keyword>
<feature type="transmembrane region" description="Helical" evidence="9">
    <location>
        <begin position="65"/>
        <end position="84"/>
    </location>
</feature>
<feature type="active site" evidence="9">
    <location>
        <position position="138"/>
    </location>
</feature>
<reference evidence="12" key="1">
    <citation type="submission" date="2016-10" db="EMBL/GenBank/DDBJ databases">
        <authorList>
            <person name="Varghese N."/>
            <person name="Submissions S."/>
        </authorList>
    </citation>
    <scope>NUCLEOTIDE SEQUENCE [LARGE SCALE GENOMIC DNA]</scope>
    <source>
        <strain evidence="12">CGMCC 1.12041</strain>
    </source>
</reference>
<dbReference type="GO" id="GO:0006508">
    <property type="term" value="P:proteolysis"/>
    <property type="evidence" value="ECO:0007669"/>
    <property type="project" value="UniProtKB-KW"/>
</dbReference>